<dbReference type="RefSeq" id="WP_050062068.1">
    <property type="nucleotide sequence ID" value="NZ_JACHEK010000002.1"/>
</dbReference>
<keyword evidence="2 4" id="KW-0472">Membrane</keyword>
<proteinExistence type="inferred from homology"/>
<dbReference type="PANTHER" id="PTHR40980">
    <property type="entry name" value="PLUG DOMAIN-CONTAINING PROTEIN"/>
    <property type="match status" value="1"/>
</dbReference>
<evidence type="ECO:0000259" key="6">
    <source>
        <dbReference type="Pfam" id="PF00593"/>
    </source>
</evidence>
<accession>A0A841JXI1</accession>
<keyword evidence="9" id="KW-1185">Reference proteome</keyword>
<comment type="caution">
    <text evidence="8">The sequence shown here is derived from an EMBL/GenBank/DDBJ whole genome shotgun (WGS) entry which is preliminary data.</text>
</comment>
<dbReference type="AlphaFoldDB" id="A0A841JXI1"/>
<dbReference type="SUPFAM" id="SSF49452">
    <property type="entry name" value="Starch-binding domain-like"/>
    <property type="match status" value="1"/>
</dbReference>
<evidence type="ECO:0000256" key="2">
    <source>
        <dbReference type="ARBA" id="ARBA00023136"/>
    </source>
</evidence>
<evidence type="ECO:0000313" key="8">
    <source>
        <dbReference type="EMBL" id="MBB6143148.1"/>
    </source>
</evidence>
<dbReference type="Proteomes" id="UP000538666">
    <property type="component" value="Unassembled WGS sequence"/>
</dbReference>
<dbReference type="Pfam" id="PF07715">
    <property type="entry name" value="Plug"/>
    <property type="match status" value="1"/>
</dbReference>
<dbReference type="InterPro" id="IPR012910">
    <property type="entry name" value="Plug_dom"/>
</dbReference>
<dbReference type="EMBL" id="JACHEK010000002">
    <property type="protein sequence ID" value="MBB6143148.1"/>
    <property type="molecule type" value="Genomic_DNA"/>
</dbReference>
<evidence type="ECO:0000256" key="1">
    <source>
        <dbReference type="ARBA" id="ARBA00004442"/>
    </source>
</evidence>
<feature type="signal peptide" evidence="5">
    <location>
        <begin position="1"/>
        <end position="23"/>
    </location>
</feature>
<keyword evidence="5" id="KW-0732">Signal</keyword>
<evidence type="ECO:0000259" key="7">
    <source>
        <dbReference type="Pfam" id="PF07715"/>
    </source>
</evidence>
<dbReference type="Pfam" id="PF13620">
    <property type="entry name" value="CarboxypepD_reg"/>
    <property type="match status" value="1"/>
</dbReference>
<dbReference type="SUPFAM" id="SSF56935">
    <property type="entry name" value="Porins"/>
    <property type="match status" value="1"/>
</dbReference>
<evidence type="ECO:0000256" key="3">
    <source>
        <dbReference type="ARBA" id="ARBA00023237"/>
    </source>
</evidence>
<evidence type="ECO:0000313" key="9">
    <source>
        <dbReference type="Proteomes" id="UP000538666"/>
    </source>
</evidence>
<feature type="chain" id="PRO_5032783284" evidence="5">
    <location>
        <begin position="24"/>
        <end position="965"/>
    </location>
</feature>
<dbReference type="InterPro" id="IPR000531">
    <property type="entry name" value="Beta-barrel_TonB"/>
</dbReference>
<dbReference type="InterPro" id="IPR037066">
    <property type="entry name" value="Plug_dom_sf"/>
</dbReference>
<feature type="domain" description="TonB-dependent receptor-like beta-barrel" evidence="6">
    <location>
        <begin position="471"/>
        <end position="928"/>
    </location>
</feature>
<dbReference type="InterPro" id="IPR010104">
    <property type="entry name" value="TonB_rcpt_bac"/>
</dbReference>
<dbReference type="OrthoDB" id="99276at2"/>
<dbReference type="GO" id="GO:0009279">
    <property type="term" value="C:cell outer membrane"/>
    <property type="evidence" value="ECO:0007669"/>
    <property type="project" value="UniProtKB-SubCell"/>
</dbReference>
<comment type="similarity">
    <text evidence="4">Belongs to the TonB-dependent receptor family.</text>
</comment>
<feature type="domain" description="TonB-dependent receptor plug" evidence="7">
    <location>
        <begin position="137"/>
        <end position="240"/>
    </location>
</feature>
<evidence type="ECO:0000256" key="4">
    <source>
        <dbReference type="RuleBase" id="RU003357"/>
    </source>
</evidence>
<keyword evidence="3" id="KW-0998">Cell outer membrane</keyword>
<dbReference type="NCBIfam" id="TIGR01782">
    <property type="entry name" value="TonB-Xanth-Caul"/>
    <property type="match status" value="1"/>
</dbReference>
<dbReference type="Gene3D" id="2.60.40.1120">
    <property type="entry name" value="Carboxypeptidase-like, regulatory domain"/>
    <property type="match status" value="1"/>
</dbReference>
<dbReference type="Gene3D" id="2.40.170.20">
    <property type="entry name" value="TonB-dependent receptor, beta-barrel domain"/>
    <property type="match status" value="1"/>
</dbReference>
<name>A0A841JXI1_9BACT</name>
<dbReference type="Gene3D" id="2.170.130.10">
    <property type="entry name" value="TonB-dependent receptor, plug domain"/>
    <property type="match status" value="1"/>
</dbReference>
<dbReference type="PANTHER" id="PTHR40980:SF4">
    <property type="entry name" value="TONB-DEPENDENT RECEPTOR-LIKE BETA-BARREL DOMAIN-CONTAINING PROTEIN"/>
    <property type="match status" value="1"/>
</dbReference>
<protein>
    <submittedName>
        <fullName evidence="8">TonB-dependent receptor</fullName>
    </submittedName>
</protein>
<gene>
    <name evidence="8" type="ORF">HNQ77_001092</name>
</gene>
<evidence type="ECO:0000256" key="5">
    <source>
        <dbReference type="SAM" id="SignalP"/>
    </source>
</evidence>
<comment type="subcellular location">
    <subcellularLocation>
        <location evidence="1 4">Cell outer membrane</location>
    </subcellularLocation>
</comment>
<dbReference type="Pfam" id="PF00593">
    <property type="entry name" value="TonB_dep_Rec_b-barrel"/>
    <property type="match status" value="1"/>
</dbReference>
<keyword evidence="8" id="KW-0675">Receptor</keyword>
<dbReference type="GO" id="GO:0030246">
    <property type="term" value="F:carbohydrate binding"/>
    <property type="evidence" value="ECO:0007669"/>
    <property type="project" value="InterPro"/>
</dbReference>
<dbReference type="InterPro" id="IPR013784">
    <property type="entry name" value="Carb-bd-like_fold"/>
</dbReference>
<organism evidence="8 9">
    <name type="scientific">Silvibacterium bohemicum</name>
    <dbReference type="NCBI Taxonomy" id="1577686"/>
    <lineage>
        <taxon>Bacteria</taxon>
        <taxon>Pseudomonadati</taxon>
        <taxon>Acidobacteriota</taxon>
        <taxon>Terriglobia</taxon>
        <taxon>Terriglobales</taxon>
        <taxon>Acidobacteriaceae</taxon>
        <taxon>Silvibacterium</taxon>
    </lineage>
</organism>
<reference evidence="8 9" key="1">
    <citation type="submission" date="2020-08" db="EMBL/GenBank/DDBJ databases">
        <title>Genomic Encyclopedia of Type Strains, Phase IV (KMG-IV): sequencing the most valuable type-strain genomes for metagenomic binning, comparative biology and taxonomic classification.</title>
        <authorList>
            <person name="Goeker M."/>
        </authorList>
    </citation>
    <scope>NUCLEOTIDE SEQUENCE [LARGE SCALE GENOMIC DNA]</scope>
    <source>
        <strain evidence="8 9">DSM 103733</strain>
    </source>
</reference>
<sequence>MFGKAIRLPLLLTMIILSIMAGAATTAREAPATTGTVSGVVSDSGGAVLQSAKIVLQPGGASVSTDAQGNFSIADLKPGTYSVSISYVGFSESIYTIAVVAGQNAQLNATLKIASSNQQVVVNAQLLGDASAINEQRTSANILNVETDAQIQSLPNANIADAVGRLPGVTLQRNEGEGQYVQIRGTEPRLSNTTIDGVIVPGPDPEVRQVDLDTVPADLVGSVAINKTLSANQDGDAIGGSVDLRIKQAIGDEPTFSLESVGGYTQIANGRDVGLVNASTGFRFGPNASFGKRFGLELGYSYDANARGIDDIEPAPDFNTDVNGNPTTETFDKLSEREYLYDRTRYGFAGALDYRLNEASDLFVHGLFSNFRDYGQKYEYDYKNSGPTPPFTGSSSYHTSVRRPNLQIADLAMGGNQVFSTSFLHYQIAVAHSRFGGAAGNPGADFSSTASNPDCGYNPTATISVYRPQFTCVNPTDAATDPTQYQLSDINLTSGKATQLNLQANAAYGANYHLGTYASTFEFGGQFRNEHKGQDAYSPTYDAGPNTGAASFPFESQFLSSFINNHYYSGSYYLPRVTDFDSIVSYLRANPSALPLDIVATQEASDAANYNLQERVSAGYVMNTLELGSRIHLQTGLRIEGTTTSNTGYLVAINADGTATTTPQHGSGSYVNPLPSIQLRYNIDKDSDIRAVYGRGISRPDPYQLVPYTVFTQGGGSTGQDLIQVGNTALVAEHANDYDLLYERYLPAVGMLEAGYFYKQITKPIYPENAIVGPGSTYYQQYPNDQIQQEVNGDHAYVQGVEVAFQQHFTYLPGILSGARLITNFAYTNSKNYNIVNRSDNPQLVGQAPFSWNISPAYATKRALVTVGISHNSANIFAYQYQSTGPGAVPFGVTGPNGDNYFYSHTQVDAQASYYAFKGFTVLASGENMNNEVFGFFNGSTRFVAQREYYKPTYSLGIKWTLHHE</sequence>
<dbReference type="InterPro" id="IPR036942">
    <property type="entry name" value="Beta-barrel_TonB_sf"/>
</dbReference>
<keyword evidence="4" id="KW-0798">TonB box</keyword>